<dbReference type="OrthoDB" id="3270019at2759"/>
<evidence type="ECO:0000313" key="1">
    <source>
        <dbReference type="EMBL" id="KAJ2931358.1"/>
    </source>
</evidence>
<name>A0A9W8MJI5_9AGAR</name>
<dbReference type="PANTHER" id="PTHR33266:SF1">
    <property type="entry name" value="F-BOX DOMAIN-CONTAINING PROTEIN"/>
    <property type="match status" value="1"/>
</dbReference>
<keyword evidence="2" id="KW-1185">Reference proteome</keyword>
<proteinExistence type="predicted"/>
<protein>
    <submittedName>
        <fullName evidence="1">Uncharacterized protein</fullName>
    </submittedName>
</protein>
<feature type="non-terminal residue" evidence="1">
    <location>
        <position position="562"/>
    </location>
</feature>
<gene>
    <name evidence="1" type="ORF">H1R20_g5716</name>
</gene>
<accession>A0A9W8MJI5</accession>
<dbReference type="AlphaFoldDB" id="A0A9W8MJI5"/>
<dbReference type="Proteomes" id="UP001140091">
    <property type="component" value="Unassembled WGS sequence"/>
</dbReference>
<dbReference type="EMBL" id="JANBPK010000808">
    <property type="protein sequence ID" value="KAJ2931358.1"/>
    <property type="molecule type" value="Genomic_DNA"/>
</dbReference>
<comment type="caution">
    <text evidence="1">The sequence shown here is derived from an EMBL/GenBank/DDBJ whole genome shotgun (WGS) entry which is preliminary data.</text>
</comment>
<dbReference type="PANTHER" id="PTHR33266">
    <property type="entry name" value="CHROMOSOME 15, WHOLE GENOME SHOTGUN SEQUENCE"/>
    <property type="match status" value="1"/>
</dbReference>
<organism evidence="1 2">
    <name type="scientific">Candolleomyces eurysporus</name>
    <dbReference type="NCBI Taxonomy" id="2828524"/>
    <lineage>
        <taxon>Eukaryota</taxon>
        <taxon>Fungi</taxon>
        <taxon>Dikarya</taxon>
        <taxon>Basidiomycota</taxon>
        <taxon>Agaricomycotina</taxon>
        <taxon>Agaricomycetes</taxon>
        <taxon>Agaricomycetidae</taxon>
        <taxon>Agaricales</taxon>
        <taxon>Agaricineae</taxon>
        <taxon>Psathyrellaceae</taxon>
        <taxon>Candolleomyces</taxon>
    </lineage>
</organism>
<reference evidence="1" key="1">
    <citation type="submission" date="2022-06" db="EMBL/GenBank/DDBJ databases">
        <title>Genome Sequence of Candolleomyces eurysporus.</title>
        <authorList>
            <person name="Buettner E."/>
        </authorList>
    </citation>
    <scope>NUCLEOTIDE SEQUENCE</scope>
    <source>
        <strain evidence="1">VTCC 930004</strain>
    </source>
</reference>
<evidence type="ECO:0000313" key="2">
    <source>
        <dbReference type="Proteomes" id="UP001140091"/>
    </source>
</evidence>
<sequence length="562" mass="62560">MLAVLDILLNLHYDPCRISTHRVGNILVASHMRTAFSVPADQFWMYSGYPSEPVLAEAALDVLYLNCKEGRPDSLTEYLESLDKDHLGAIDKGERGENVGKLVLLSAYIAAVVEDAKKSGALTEGRYEVEREIAPNWRNGCSLSGFLKHLAADQFHRVVLGCQPDNVSGTVLEDAFKNAWVRFTHFARAGDDSSMTTSMGWAAFVRGMAIIGCRSQSMVDVHIPVLLDKDAPIGEANMSGILVQFKTRESSTTQPKEAISAEALSYFPPAGSRRDPFRHVDADPISKLSHQTRPYISLVMELGVFHTKRAPVRRNIVEMLDKVPVVENQPGLKLKATGSFSTISTPAPVQSEDDSKEHVHPRYSLFFYGRSHKVYRCLRHPEEVYAKLLQAQGPLDSHPPQRPLEPVLRMKPFWCAGKESFGWLDERYFETSEGDTVSEQQERVEVGSYGIGQLDEQYLENLDGDTVPEQQERVDVGRYGTGWLGERYLETPDGSDGVSEQEERVEVGSCGIEELDDEPYLETLDGDTVLEQEERVEAGSHAMGVYRGTGPMVDPGSDMDQD</sequence>